<keyword evidence="4" id="KW-0540">Nuclease</keyword>
<keyword evidence="4" id="KW-0378">Hydrolase</keyword>
<dbReference type="RefSeq" id="XP_056046265.1">
    <property type="nucleotide sequence ID" value="XM_056186693.1"/>
</dbReference>
<dbReference type="GeneID" id="80881859"/>
<dbReference type="Gene3D" id="3.60.10.10">
    <property type="entry name" value="Endonuclease/exonuclease/phosphatase"/>
    <property type="match status" value="1"/>
</dbReference>
<dbReference type="AlphaFoldDB" id="A0AAD7QWH8"/>
<keyword evidence="2" id="KW-0812">Transmembrane</keyword>
<accession>A0AAD7QWH8</accession>
<keyword evidence="4" id="KW-0255">Endonuclease</keyword>
<organism evidence="4 5">
    <name type="scientific">Lipomyces tetrasporus</name>
    <dbReference type="NCBI Taxonomy" id="54092"/>
    <lineage>
        <taxon>Eukaryota</taxon>
        <taxon>Fungi</taxon>
        <taxon>Dikarya</taxon>
        <taxon>Ascomycota</taxon>
        <taxon>Saccharomycotina</taxon>
        <taxon>Lipomycetes</taxon>
        <taxon>Lipomycetales</taxon>
        <taxon>Lipomycetaceae</taxon>
        <taxon>Lipomyces</taxon>
    </lineage>
</organism>
<keyword evidence="2" id="KW-0472">Membrane</keyword>
<dbReference type="GO" id="GO:0004439">
    <property type="term" value="F:phosphatidylinositol-4,5-bisphosphate 5-phosphatase activity"/>
    <property type="evidence" value="ECO:0007669"/>
    <property type="project" value="TreeGrafter"/>
</dbReference>
<sequence>MSTEQDNLKILLLTFNCGQVPQKSPVIRKALLSTLVQETPKLQQQTDLPDLIFISLQELGPIYDCFLWGNADAFLTPFIDAVTHLTGINHADFGHVATCSAGLVFGMLFCRVPSASIKISNVRTSVVKFGYFETGLKGAASIRVDVSSGKSSTELTFVAAHLTANEGYREIRDHNFKDIARKAAFFPENNISLRKEDGTDREFLYKDGSQVFILGDLNYRVAVSPNAQPSQPAATGVPRAASAVPDQGQSTGNNLPIQKWVGRQHSFVEEWFGNDELSISRKHAGTAFFGYNEADVTFPPTYKFNSKREYTPRRVPSWCDRVLYFDMFEGGSGVKIDKYASLPVVEESDHIPVYAMGTVPIKKPGGLSEELVTILHKNDIAASTVTTSQPFLSRGVSLDRQVSPFAIRARQVNLQNRHIIACTGRIKTMEKLIGGLMYLVLTPTGNGILLAAIVGLVSAYVSLRTSVFGVNSYRTGHT</sequence>
<dbReference type="PANTHER" id="PTHR11200">
    <property type="entry name" value="INOSITOL 5-PHOSPHATASE"/>
    <property type="match status" value="1"/>
</dbReference>
<dbReference type="Proteomes" id="UP001217417">
    <property type="component" value="Unassembled WGS sequence"/>
</dbReference>
<feature type="region of interest" description="Disordered" evidence="1">
    <location>
        <begin position="227"/>
        <end position="255"/>
    </location>
</feature>
<reference evidence="4" key="1">
    <citation type="submission" date="2023-03" db="EMBL/GenBank/DDBJ databases">
        <title>Near-Complete genome sequence of Lipomyces tetrasporous NRRL Y-64009, an oleaginous yeast capable of growing on lignocellulosic hydrolysates.</title>
        <authorList>
            <consortium name="Lawrence Berkeley National Laboratory"/>
            <person name="Jagtap S.S."/>
            <person name="Liu J.-J."/>
            <person name="Walukiewicz H.E."/>
            <person name="Pangilinan J."/>
            <person name="Lipzen A."/>
            <person name="Ahrendt S."/>
            <person name="Koriabine M."/>
            <person name="Cobaugh K."/>
            <person name="Salamov A."/>
            <person name="Yoshinaga Y."/>
            <person name="Ng V."/>
            <person name="Daum C."/>
            <person name="Grigoriev I.V."/>
            <person name="Slininger P.J."/>
            <person name="Dien B.S."/>
            <person name="Jin Y.-S."/>
            <person name="Rao C.V."/>
        </authorList>
    </citation>
    <scope>NUCLEOTIDE SEQUENCE</scope>
    <source>
        <strain evidence="4">NRRL Y-64009</strain>
    </source>
</reference>
<dbReference type="EMBL" id="JARPMG010000002">
    <property type="protein sequence ID" value="KAJ8102815.1"/>
    <property type="molecule type" value="Genomic_DNA"/>
</dbReference>
<name>A0AAD7QWH8_9ASCO</name>
<dbReference type="InterPro" id="IPR046985">
    <property type="entry name" value="IP5"/>
</dbReference>
<dbReference type="GO" id="GO:0046856">
    <property type="term" value="P:phosphatidylinositol dephosphorylation"/>
    <property type="evidence" value="ECO:0007669"/>
    <property type="project" value="InterPro"/>
</dbReference>
<dbReference type="SMART" id="SM00128">
    <property type="entry name" value="IPPc"/>
    <property type="match status" value="1"/>
</dbReference>
<gene>
    <name evidence="4" type="ORF">POJ06DRAFT_245710</name>
</gene>
<dbReference type="GO" id="GO:0004519">
    <property type="term" value="F:endonuclease activity"/>
    <property type="evidence" value="ECO:0007669"/>
    <property type="project" value="UniProtKB-KW"/>
</dbReference>
<dbReference type="InterPro" id="IPR036691">
    <property type="entry name" value="Endo/exonu/phosph_ase_sf"/>
</dbReference>
<evidence type="ECO:0000313" key="4">
    <source>
        <dbReference type="EMBL" id="KAJ8102815.1"/>
    </source>
</evidence>
<feature type="domain" description="Inositol polyphosphate-related phosphatase" evidence="3">
    <location>
        <begin position="6"/>
        <end position="365"/>
    </location>
</feature>
<dbReference type="PANTHER" id="PTHR11200:SF286">
    <property type="entry name" value="5-PHOSPHATASE, PUTATIVE (AFU_ORTHOLOGUE AFUA_5G07600)-RELATED"/>
    <property type="match status" value="1"/>
</dbReference>
<evidence type="ECO:0000259" key="3">
    <source>
        <dbReference type="SMART" id="SM00128"/>
    </source>
</evidence>
<evidence type="ECO:0000313" key="5">
    <source>
        <dbReference type="Proteomes" id="UP001217417"/>
    </source>
</evidence>
<evidence type="ECO:0000256" key="2">
    <source>
        <dbReference type="SAM" id="Phobius"/>
    </source>
</evidence>
<dbReference type="SUPFAM" id="SSF56219">
    <property type="entry name" value="DNase I-like"/>
    <property type="match status" value="1"/>
</dbReference>
<evidence type="ECO:0000256" key="1">
    <source>
        <dbReference type="SAM" id="MobiDB-lite"/>
    </source>
</evidence>
<keyword evidence="5" id="KW-1185">Reference proteome</keyword>
<comment type="caution">
    <text evidence="4">The sequence shown here is derived from an EMBL/GenBank/DDBJ whole genome shotgun (WGS) entry which is preliminary data.</text>
</comment>
<protein>
    <submittedName>
        <fullName evidence="4">Endonuclease/exonuclease/phosphatase</fullName>
    </submittedName>
</protein>
<dbReference type="Pfam" id="PF22669">
    <property type="entry name" value="Exo_endo_phos2"/>
    <property type="match status" value="2"/>
</dbReference>
<dbReference type="InterPro" id="IPR000300">
    <property type="entry name" value="IPPc"/>
</dbReference>
<keyword evidence="2" id="KW-1133">Transmembrane helix</keyword>
<proteinExistence type="predicted"/>
<feature type="transmembrane region" description="Helical" evidence="2">
    <location>
        <begin position="435"/>
        <end position="461"/>
    </location>
</feature>